<dbReference type="KEGG" id="hhz:NCTC10839_00783"/>
<organism evidence="1 2">
    <name type="scientific">Haemophilus haemolyticus</name>
    <dbReference type="NCBI Taxonomy" id="726"/>
    <lineage>
        <taxon>Bacteria</taxon>
        <taxon>Pseudomonadati</taxon>
        <taxon>Pseudomonadota</taxon>
        <taxon>Gammaproteobacteria</taxon>
        <taxon>Pasteurellales</taxon>
        <taxon>Pasteurellaceae</taxon>
        <taxon>Haemophilus</taxon>
    </lineage>
</organism>
<sequence>MNLIICMTPLQVLIAEKILEERKDEQFQLIFISERDSEKDRFYFNRLSKKVEKSNYFHVYYKNRIKYLIFILKIKFFLITNYDLVFFANINSTFIHKVLSTVKFKQIVTFDDGMANLVNSSTINSQYMPNFKKILFNMIMGIKIDKENIKENISFHYSIFPRFNDFSKPIVPIYLSDFEFNENNKSNSKRCSFFIGQPIFEMINMKKKDYISLVRYIFEEFNINYYFPHPREDYKINGINYIETNLILEDYLIKYKGELDLFSFYSSSLITLMNCKNISLTSIFVRDIGMDSNPAIVESYELIKKANIKIIYIG</sequence>
<dbReference type="EMBL" id="LS483458">
    <property type="protein sequence ID" value="SQH96900.1"/>
    <property type="molecule type" value="Genomic_DNA"/>
</dbReference>
<evidence type="ECO:0000313" key="2">
    <source>
        <dbReference type="Proteomes" id="UP000248808"/>
    </source>
</evidence>
<gene>
    <name evidence="1" type="primary">lst_1</name>
    <name evidence="1" type="ORF">NCTC10839_00783</name>
</gene>
<reference evidence="1 2" key="1">
    <citation type="submission" date="2018-06" db="EMBL/GenBank/DDBJ databases">
        <authorList>
            <consortium name="Pathogen Informatics"/>
            <person name="Doyle S."/>
        </authorList>
    </citation>
    <scope>NUCLEOTIDE SEQUENCE [LARGE SCALE GENOMIC DNA]</scope>
    <source>
        <strain evidence="1 2">NCTC10839</strain>
    </source>
</reference>
<accession>A0A2X4RK55</accession>
<proteinExistence type="predicted"/>
<name>A0A2X4RK55_HAEHA</name>
<dbReference type="GO" id="GO:0016757">
    <property type="term" value="F:glycosyltransferase activity"/>
    <property type="evidence" value="ECO:0007669"/>
    <property type="project" value="UniProtKB-KW"/>
</dbReference>
<protein>
    <submittedName>
        <fullName evidence="1">CMP-N-acetylneuraminate-beta-galactosamide-alpha-2,3-sialyltransferase</fullName>
        <ecNumber evidence="1">2.4.99.-</ecNumber>
    </submittedName>
</protein>
<dbReference type="Proteomes" id="UP000248808">
    <property type="component" value="Chromosome 1"/>
</dbReference>
<dbReference type="Gene3D" id="3.30.370.20">
    <property type="match status" value="1"/>
</dbReference>
<keyword evidence="1" id="KW-0328">Glycosyltransferase</keyword>
<dbReference type="EC" id="2.4.99.-" evidence="1"/>
<keyword evidence="1" id="KW-0808">Transferase</keyword>
<dbReference type="AlphaFoldDB" id="A0A2X4RK55"/>
<evidence type="ECO:0000313" key="1">
    <source>
        <dbReference type="EMBL" id="SQH96900.1"/>
    </source>
</evidence>
<dbReference type="Pfam" id="PF07922">
    <property type="entry name" value="Glyco_transf_52"/>
    <property type="match status" value="1"/>
</dbReference>
<dbReference type="InterPro" id="IPR012477">
    <property type="entry name" value="Glyco_transf_52"/>
</dbReference>